<dbReference type="AlphaFoldDB" id="A0A1V8TIE3"/>
<dbReference type="CDD" id="cd05233">
    <property type="entry name" value="SDR_c"/>
    <property type="match status" value="1"/>
</dbReference>
<evidence type="ECO:0000256" key="1">
    <source>
        <dbReference type="ARBA" id="ARBA00006484"/>
    </source>
</evidence>
<evidence type="ECO:0000313" key="4">
    <source>
        <dbReference type="EMBL" id="OQO11002.1"/>
    </source>
</evidence>
<comment type="caution">
    <text evidence="4">The sequence shown here is derived from an EMBL/GenBank/DDBJ whole genome shotgun (WGS) entry which is preliminary data.</text>
</comment>
<sequence>MADQVKYLSKLHDKHVLVFGGSSGIGYAVAEAATEHGARVTISSSDPERVARALDAITKAYPSRRNYVSGRPCDLGDEDTMDENIRTLFEELDPVDHVVFTGEFGLRKSADGKGVVELSVSATAPVGESVPPVPIANATVEDLRTAMGARYIAPALIAKHAGRHLRPDPGTSMTLSTGVVTERPIPGWSAVAGARSAIIGLGKNLALDLRPTRVNIVAVGAVDTGVSIHQDADRRIDVQSALESRTATGRVALAEDVAEAYLYCMKDMNVTGSVISTNGGVLLR</sequence>
<dbReference type="GO" id="GO:0016491">
    <property type="term" value="F:oxidoreductase activity"/>
    <property type="evidence" value="ECO:0007669"/>
    <property type="project" value="UniProtKB-KW"/>
</dbReference>
<proteinExistence type="inferred from homology"/>
<dbReference type="PRINTS" id="PR00081">
    <property type="entry name" value="GDHRDH"/>
</dbReference>
<dbReference type="InterPro" id="IPR036291">
    <property type="entry name" value="NAD(P)-bd_dom_sf"/>
</dbReference>
<evidence type="ECO:0000313" key="5">
    <source>
        <dbReference type="Proteomes" id="UP000192596"/>
    </source>
</evidence>
<dbReference type="PANTHER" id="PTHR43477">
    <property type="entry name" value="DIHYDROANTICAPSIN 7-DEHYDROGENASE"/>
    <property type="match status" value="1"/>
</dbReference>
<evidence type="ECO:0000256" key="2">
    <source>
        <dbReference type="ARBA" id="ARBA00022857"/>
    </source>
</evidence>
<dbReference type="SUPFAM" id="SSF51735">
    <property type="entry name" value="NAD(P)-binding Rossmann-fold domains"/>
    <property type="match status" value="1"/>
</dbReference>
<gene>
    <name evidence="4" type="ORF">B0A48_05257</name>
</gene>
<keyword evidence="3" id="KW-0560">Oxidoreductase</keyword>
<evidence type="ECO:0008006" key="6">
    <source>
        <dbReference type="Google" id="ProtNLM"/>
    </source>
</evidence>
<dbReference type="Proteomes" id="UP000192596">
    <property type="component" value="Unassembled WGS sequence"/>
</dbReference>
<reference evidence="5" key="1">
    <citation type="submission" date="2017-03" db="EMBL/GenBank/DDBJ databases">
        <title>Genomes of endolithic fungi from Antarctica.</title>
        <authorList>
            <person name="Coleine C."/>
            <person name="Masonjones S."/>
            <person name="Stajich J.E."/>
        </authorList>
    </citation>
    <scope>NUCLEOTIDE SEQUENCE [LARGE SCALE GENOMIC DNA]</scope>
    <source>
        <strain evidence="5">CCFEE 5527</strain>
    </source>
</reference>
<dbReference type="InterPro" id="IPR002347">
    <property type="entry name" value="SDR_fam"/>
</dbReference>
<name>A0A1V8TIE3_9PEZI</name>
<dbReference type="Pfam" id="PF23441">
    <property type="entry name" value="SDR"/>
    <property type="match status" value="2"/>
</dbReference>
<keyword evidence="5" id="KW-1185">Reference proteome</keyword>
<dbReference type="Gene3D" id="3.40.50.720">
    <property type="entry name" value="NAD(P)-binding Rossmann-like Domain"/>
    <property type="match status" value="1"/>
</dbReference>
<dbReference type="InterPro" id="IPR051122">
    <property type="entry name" value="SDR_DHRS6-like"/>
</dbReference>
<dbReference type="InterPro" id="IPR057571">
    <property type="entry name" value="SDR_PhqE-like"/>
</dbReference>
<dbReference type="PANTHER" id="PTHR43477:SF1">
    <property type="entry name" value="DIHYDROANTICAPSIN 7-DEHYDROGENASE"/>
    <property type="match status" value="1"/>
</dbReference>
<dbReference type="STRING" id="1507870.A0A1V8TIE3"/>
<dbReference type="EMBL" id="NAJO01000007">
    <property type="protein sequence ID" value="OQO11002.1"/>
    <property type="molecule type" value="Genomic_DNA"/>
</dbReference>
<keyword evidence="2" id="KW-0521">NADP</keyword>
<evidence type="ECO:0000256" key="3">
    <source>
        <dbReference type="ARBA" id="ARBA00023002"/>
    </source>
</evidence>
<organism evidence="4 5">
    <name type="scientific">Cryoendolithus antarcticus</name>
    <dbReference type="NCBI Taxonomy" id="1507870"/>
    <lineage>
        <taxon>Eukaryota</taxon>
        <taxon>Fungi</taxon>
        <taxon>Dikarya</taxon>
        <taxon>Ascomycota</taxon>
        <taxon>Pezizomycotina</taxon>
        <taxon>Dothideomycetes</taxon>
        <taxon>Dothideomycetidae</taxon>
        <taxon>Cladosporiales</taxon>
        <taxon>Cladosporiaceae</taxon>
        <taxon>Cryoendolithus</taxon>
    </lineage>
</organism>
<dbReference type="OrthoDB" id="294295at2759"/>
<comment type="similarity">
    <text evidence="1">Belongs to the short-chain dehydrogenases/reductases (SDR) family.</text>
</comment>
<protein>
    <recommendedName>
        <fullName evidence="6">Ketoreductase (KR) domain-containing protein</fullName>
    </recommendedName>
</protein>
<dbReference type="InParanoid" id="A0A1V8TIE3"/>
<accession>A0A1V8TIE3</accession>